<keyword evidence="6 13" id="KW-1133">Transmembrane helix</keyword>
<dbReference type="GO" id="GO:0004930">
    <property type="term" value="F:G protein-coupled receptor activity"/>
    <property type="evidence" value="ECO:0007669"/>
    <property type="project" value="UniProtKB-KW"/>
</dbReference>
<feature type="transmembrane region" description="Helical" evidence="13">
    <location>
        <begin position="86"/>
        <end position="107"/>
    </location>
</feature>
<dbReference type="Pfam" id="PF05296">
    <property type="entry name" value="TAS2R"/>
    <property type="match status" value="1"/>
</dbReference>
<dbReference type="PANTHER" id="PTHR11394:SF164">
    <property type="entry name" value="TASTE RECEPTOR TYPE 2"/>
    <property type="match status" value="1"/>
</dbReference>
<organism evidence="14 15">
    <name type="scientific">Engystomops pustulosus</name>
    <name type="common">Tungara frog</name>
    <name type="synonym">Physalaemus pustulosus</name>
    <dbReference type="NCBI Taxonomy" id="76066"/>
    <lineage>
        <taxon>Eukaryota</taxon>
        <taxon>Metazoa</taxon>
        <taxon>Chordata</taxon>
        <taxon>Craniata</taxon>
        <taxon>Vertebrata</taxon>
        <taxon>Euteleostomi</taxon>
        <taxon>Amphibia</taxon>
        <taxon>Batrachia</taxon>
        <taxon>Anura</taxon>
        <taxon>Neobatrachia</taxon>
        <taxon>Hyloidea</taxon>
        <taxon>Leptodactylidae</taxon>
        <taxon>Leiuperinae</taxon>
        <taxon>Engystomops</taxon>
    </lineage>
</organism>
<keyword evidence="15" id="KW-1185">Reference proteome</keyword>
<feature type="transmembrane region" description="Helical" evidence="13">
    <location>
        <begin position="45"/>
        <end position="66"/>
    </location>
</feature>
<feature type="transmembrane region" description="Helical" evidence="13">
    <location>
        <begin position="128"/>
        <end position="151"/>
    </location>
</feature>
<evidence type="ECO:0000256" key="11">
    <source>
        <dbReference type="RuleBase" id="RU004423"/>
    </source>
</evidence>
<sequence length="290" mass="33009">MLLSVRIVKAIVLLTTTVSGLFMNSSIVAEYGRTWGRRHQPVEHIIFSTAVTNVLLQCSVTLDGFLYVFNSYVTFVEEVYVMDFAVLYFLIELSFWHAAWLSIYYCLKLVNHHNHFYSQMKLHFFSCIPGLLIGSTVGSLLINVPFLWTLQITVLPNGTDYNFNMVQPHKILNMIFGCLVPFLLTFTSIVLSVCSLLSHVLRVKRKESNFRRPQLKAHMGAVRTMVTRLILDLILCLVSAGLLTSQLTLGLVVDTACWVLVMCYSTFQSIIFIQGNPKLKTKLFTCNMMK</sequence>
<evidence type="ECO:0000256" key="8">
    <source>
        <dbReference type="ARBA" id="ARBA00023136"/>
    </source>
</evidence>
<evidence type="ECO:0000256" key="1">
    <source>
        <dbReference type="ARBA" id="ARBA00004141"/>
    </source>
</evidence>
<comment type="caution">
    <text evidence="14">The sequence shown here is derived from an EMBL/GenBank/DDBJ whole genome shotgun (WGS) entry which is preliminary data.</text>
</comment>
<keyword evidence="8 12" id="KW-0472">Membrane</keyword>
<keyword evidence="9 12" id="KW-0675">Receptor</keyword>
<protein>
    <recommendedName>
        <fullName evidence="12">Taste receptor type 2</fullName>
    </recommendedName>
</protein>
<evidence type="ECO:0000256" key="13">
    <source>
        <dbReference type="SAM" id="Phobius"/>
    </source>
</evidence>
<comment type="subcellular location">
    <subcellularLocation>
        <location evidence="1 12">Membrane</location>
        <topology evidence="1 12">Multi-pass membrane protein</topology>
    </subcellularLocation>
</comment>
<accession>A0AAV6ZLH4</accession>
<evidence type="ECO:0000256" key="2">
    <source>
        <dbReference type="ARBA" id="ARBA00007376"/>
    </source>
</evidence>
<evidence type="ECO:0000256" key="9">
    <source>
        <dbReference type="ARBA" id="ARBA00023170"/>
    </source>
</evidence>
<evidence type="ECO:0000256" key="5">
    <source>
        <dbReference type="ARBA" id="ARBA00022692"/>
    </source>
</evidence>
<name>A0AAV6ZLH4_ENGPU</name>
<feature type="transmembrane region" description="Helical" evidence="13">
    <location>
        <begin position="222"/>
        <end position="243"/>
    </location>
</feature>
<feature type="transmembrane region" description="Helical" evidence="13">
    <location>
        <begin position="171"/>
        <end position="201"/>
    </location>
</feature>
<keyword evidence="5 12" id="KW-0812">Transmembrane</keyword>
<feature type="transmembrane region" description="Helical" evidence="13">
    <location>
        <begin position="6"/>
        <end position="24"/>
    </location>
</feature>
<dbReference type="EMBL" id="WNYA01000075">
    <property type="protein sequence ID" value="KAG8550189.1"/>
    <property type="molecule type" value="Genomic_DNA"/>
</dbReference>
<dbReference type="GO" id="GO:0016020">
    <property type="term" value="C:membrane"/>
    <property type="evidence" value="ECO:0007669"/>
    <property type="project" value="UniProtKB-SubCell"/>
</dbReference>
<dbReference type="GO" id="GO:0033038">
    <property type="term" value="F:bitter taste receptor activity"/>
    <property type="evidence" value="ECO:0007669"/>
    <property type="project" value="InterPro"/>
</dbReference>
<reference evidence="14" key="1">
    <citation type="thesis" date="2020" institute="ProQuest LLC" country="789 East Eisenhower Parkway, Ann Arbor, MI, USA">
        <title>Comparative Genomics and Chromosome Evolution.</title>
        <authorList>
            <person name="Mudd A.B."/>
        </authorList>
    </citation>
    <scope>NUCLEOTIDE SEQUENCE</scope>
    <source>
        <strain evidence="14">237g6f4</strain>
        <tissue evidence="14">Blood</tissue>
    </source>
</reference>
<dbReference type="PANTHER" id="PTHR11394">
    <property type="entry name" value="TASTE RECEPTOR TYPE 2"/>
    <property type="match status" value="1"/>
</dbReference>
<evidence type="ECO:0000256" key="6">
    <source>
        <dbReference type="ARBA" id="ARBA00022989"/>
    </source>
</evidence>
<keyword evidence="7 12" id="KW-0297">G-protein coupled receptor</keyword>
<evidence type="ECO:0000313" key="15">
    <source>
        <dbReference type="Proteomes" id="UP000824782"/>
    </source>
</evidence>
<keyword evidence="3 12" id="KW-0919">Taste</keyword>
<dbReference type="AlphaFoldDB" id="A0AAV6ZLH4"/>
<evidence type="ECO:0000256" key="12">
    <source>
        <dbReference type="RuleBase" id="RU004424"/>
    </source>
</evidence>
<evidence type="ECO:0000256" key="4">
    <source>
        <dbReference type="ARBA" id="ARBA00022606"/>
    </source>
</evidence>
<evidence type="ECO:0000256" key="7">
    <source>
        <dbReference type="ARBA" id="ARBA00023040"/>
    </source>
</evidence>
<comment type="similarity">
    <text evidence="2 11">Belongs to the G-protein coupled receptor T2R family.</text>
</comment>
<dbReference type="InterPro" id="IPR007960">
    <property type="entry name" value="TAS2R"/>
</dbReference>
<keyword evidence="4 12" id="KW-0716">Sensory transduction</keyword>
<dbReference type="SUPFAM" id="SSF81321">
    <property type="entry name" value="Family A G protein-coupled receptor-like"/>
    <property type="match status" value="1"/>
</dbReference>
<dbReference type="Proteomes" id="UP000824782">
    <property type="component" value="Unassembled WGS sequence"/>
</dbReference>
<evidence type="ECO:0000313" key="14">
    <source>
        <dbReference type="EMBL" id="KAG8550189.1"/>
    </source>
</evidence>
<proteinExistence type="inferred from homology"/>
<evidence type="ECO:0000256" key="10">
    <source>
        <dbReference type="ARBA" id="ARBA00023224"/>
    </source>
</evidence>
<gene>
    <name evidence="14" type="ORF">GDO81_027796</name>
</gene>
<feature type="transmembrane region" description="Helical" evidence="13">
    <location>
        <begin position="249"/>
        <end position="273"/>
    </location>
</feature>
<dbReference type="Gene3D" id="1.20.1070.10">
    <property type="entry name" value="Rhodopsin 7-helix transmembrane proteins"/>
    <property type="match status" value="1"/>
</dbReference>
<evidence type="ECO:0000256" key="3">
    <source>
        <dbReference type="ARBA" id="ARBA00022480"/>
    </source>
</evidence>
<keyword evidence="10 12" id="KW-0807">Transducer</keyword>